<dbReference type="Pfam" id="PF13560">
    <property type="entry name" value="HTH_31"/>
    <property type="match status" value="1"/>
</dbReference>
<name>A0A346Y5D3_9ACTN</name>
<evidence type="ECO:0000313" key="3">
    <source>
        <dbReference type="Proteomes" id="UP000264006"/>
    </source>
</evidence>
<evidence type="ECO:0000259" key="1">
    <source>
        <dbReference type="PROSITE" id="PS50943"/>
    </source>
</evidence>
<dbReference type="InterPro" id="IPR041413">
    <property type="entry name" value="MLTR_LBD"/>
</dbReference>
<dbReference type="InterPro" id="IPR010982">
    <property type="entry name" value="Lambda_DNA-bd_dom_sf"/>
</dbReference>
<dbReference type="Proteomes" id="UP000264006">
    <property type="component" value="Chromosome"/>
</dbReference>
<keyword evidence="3" id="KW-1185">Reference proteome</keyword>
<dbReference type="Gene3D" id="3.30.450.180">
    <property type="match status" value="1"/>
</dbReference>
<dbReference type="KEGG" id="euz:DVS28_a5023"/>
<protein>
    <submittedName>
        <fullName evidence="2">Putative DNA-binding protein</fullName>
    </submittedName>
</protein>
<sequence length="284" mass="31350">MAAMMDTSGLAQFLRLRRAALQPEDVGLPRGARRRTDGLRREEVSALCHMSTDYYTRLERQRGPRPSVQMVRAIAQGLRLTLDERDHLLRLAGHQPPPRTASSDHISPGLGRVLDRLGDTPAEIVTELGETLRQTPLAVAINGDTTGYEGPARSIGYRWFTDPDARRRYLPEDQVVLSRRFVSGLRQLVALRGPDSRAAGLADLLLDHSEEFAVLWAEQEIGVGPPDVKRLVHPDVGLLELQCQTLRDPVQSHSLLVYTAIPGTDSHAKLTRLAAKTGAVALSR</sequence>
<dbReference type="PROSITE" id="PS50943">
    <property type="entry name" value="HTH_CROC1"/>
    <property type="match status" value="1"/>
</dbReference>
<feature type="domain" description="HTH cro/C1-type" evidence="1">
    <location>
        <begin position="38"/>
        <end position="85"/>
    </location>
</feature>
<dbReference type="AlphaFoldDB" id="A0A346Y5D3"/>
<reference evidence="2 3" key="1">
    <citation type="submission" date="2018-09" db="EMBL/GenBank/DDBJ databases">
        <title>Complete genome sequence of Euzebya sp. DY32-46 isolated from seawater of Pacific Ocean.</title>
        <authorList>
            <person name="Xu L."/>
            <person name="Wu Y.-H."/>
            <person name="Xu X.-W."/>
        </authorList>
    </citation>
    <scope>NUCLEOTIDE SEQUENCE [LARGE SCALE GENOMIC DNA]</scope>
    <source>
        <strain evidence="2 3">DY32-46</strain>
    </source>
</reference>
<organism evidence="2 3">
    <name type="scientific">Euzebya pacifica</name>
    <dbReference type="NCBI Taxonomy" id="1608957"/>
    <lineage>
        <taxon>Bacteria</taxon>
        <taxon>Bacillati</taxon>
        <taxon>Actinomycetota</taxon>
        <taxon>Nitriliruptoria</taxon>
        <taxon>Euzebyales</taxon>
    </lineage>
</organism>
<dbReference type="Gene3D" id="1.10.260.40">
    <property type="entry name" value="lambda repressor-like DNA-binding domains"/>
    <property type="match status" value="1"/>
</dbReference>
<dbReference type="PANTHER" id="PTHR35010">
    <property type="entry name" value="BLL4672 PROTEIN-RELATED"/>
    <property type="match status" value="1"/>
</dbReference>
<dbReference type="Pfam" id="PF17765">
    <property type="entry name" value="MLTR_LBD"/>
    <property type="match status" value="1"/>
</dbReference>
<gene>
    <name evidence="2" type="ORF">DVS28_a5023</name>
</gene>
<dbReference type="SMART" id="SM00530">
    <property type="entry name" value="HTH_XRE"/>
    <property type="match status" value="1"/>
</dbReference>
<dbReference type="SUPFAM" id="SSF47413">
    <property type="entry name" value="lambda repressor-like DNA-binding domains"/>
    <property type="match status" value="1"/>
</dbReference>
<keyword evidence="2" id="KW-0238">DNA-binding</keyword>
<proteinExistence type="predicted"/>
<dbReference type="InterPro" id="IPR001387">
    <property type="entry name" value="Cro/C1-type_HTH"/>
</dbReference>
<dbReference type="PANTHER" id="PTHR35010:SF2">
    <property type="entry name" value="BLL4672 PROTEIN"/>
    <property type="match status" value="1"/>
</dbReference>
<dbReference type="CDD" id="cd00093">
    <property type="entry name" value="HTH_XRE"/>
    <property type="match status" value="1"/>
</dbReference>
<dbReference type="EMBL" id="CP031165">
    <property type="protein sequence ID" value="AXV09680.1"/>
    <property type="molecule type" value="Genomic_DNA"/>
</dbReference>
<dbReference type="GO" id="GO:0003677">
    <property type="term" value="F:DNA binding"/>
    <property type="evidence" value="ECO:0007669"/>
    <property type="project" value="UniProtKB-KW"/>
</dbReference>
<evidence type="ECO:0000313" key="2">
    <source>
        <dbReference type="EMBL" id="AXV09680.1"/>
    </source>
</evidence>
<accession>A0A346Y5D3</accession>